<dbReference type="Pfam" id="PF14111">
    <property type="entry name" value="DUF4283"/>
    <property type="match status" value="1"/>
</dbReference>
<evidence type="ECO:0000313" key="3">
    <source>
        <dbReference type="Proteomes" id="UP001652660"/>
    </source>
</evidence>
<dbReference type="Pfam" id="PF14392">
    <property type="entry name" value="zf-CCHC_4"/>
    <property type="match status" value="1"/>
</dbReference>
<evidence type="ECO:0000313" key="4">
    <source>
        <dbReference type="RefSeq" id="XP_071927135.1"/>
    </source>
</evidence>
<keyword evidence="3" id="KW-1185">Reference proteome</keyword>
<feature type="domain" description="CCHC-type" evidence="2">
    <location>
        <begin position="207"/>
        <end position="220"/>
    </location>
</feature>
<evidence type="ECO:0000256" key="1">
    <source>
        <dbReference type="PROSITE-ProRule" id="PRU00047"/>
    </source>
</evidence>
<proteinExistence type="predicted"/>
<protein>
    <recommendedName>
        <fullName evidence="2">CCHC-type domain-containing protein</fullName>
    </recommendedName>
</protein>
<keyword evidence="1" id="KW-0479">Metal-binding</keyword>
<reference evidence="3" key="1">
    <citation type="journal article" date="2025" name="Foods">
        <title>Unveiling the Microbial Signatures of Arabica Coffee Cherries: Insights into Ripeness Specific Diversity, Functional Traits, and Implications for Quality and Safety.</title>
        <authorList>
            <consortium name="RefSeq"/>
            <person name="Tenea G.N."/>
            <person name="Cifuentes V."/>
            <person name="Reyes P."/>
            <person name="Cevallos-Vallejos M."/>
        </authorList>
    </citation>
    <scope>NUCLEOTIDE SEQUENCE [LARGE SCALE GENOMIC DNA]</scope>
</reference>
<dbReference type="Proteomes" id="UP001652660">
    <property type="component" value="Chromosome 1e"/>
</dbReference>
<dbReference type="PROSITE" id="PS50158">
    <property type="entry name" value="ZF_CCHC"/>
    <property type="match status" value="1"/>
</dbReference>
<sequence>MADSLHRAFQKFDLGEKETEAVDLSWGDVEVGREECRLSLVGRIMGEKIANFTGVKNFTNHVWGYPRNMRVTELGPNVFQFNFEEEKDKERALNGRPWVLDNQLLVIKTWSEGIEKDPESFNTSHMWIQVWQLPIHWLCRVAGFKIGEVFKSVKEVIIPMGGGKEGKHMKILAEIDISKPLIRGLPVKHNEVEVWAEFKYERCPDFCYKCGVIGHSDKSCSFEERNGVTLRERQYGA</sequence>
<dbReference type="InterPro" id="IPR025558">
    <property type="entry name" value="DUF4283"/>
</dbReference>
<reference evidence="4" key="2">
    <citation type="submission" date="2025-08" db="UniProtKB">
        <authorList>
            <consortium name="RefSeq"/>
        </authorList>
    </citation>
    <scope>IDENTIFICATION</scope>
    <source>
        <tissue evidence="4">Leaves</tissue>
    </source>
</reference>
<dbReference type="RefSeq" id="XP_071927135.1">
    <property type="nucleotide sequence ID" value="XM_072071034.1"/>
</dbReference>
<dbReference type="GeneID" id="140016896"/>
<dbReference type="InterPro" id="IPR001878">
    <property type="entry name" value="Znf_CCHC"/>
</dbReference>
<accession>A0ABM4W5S1</accession>
<organism evidence="3 4">
    <name type="scientific">Coffea arabica</name>
    <name type="common">Arabian coffee</name>
    <dbReference type="NCBI Taxonomy" id="13443"/>
    <lineage>
        <taxon>Eukaryota</taxon>
        <taxon>Viridiplantae</taxon>
        <taxon>Streptophyta</taxon>
        <taxon>Embryophyta</taxon>
        <taxon>Tracheophyta</taxon>
        <taxon>Spermatophyta</taxon>
        <taxon>Magnoliopsida</taxon>
        <taxon>eudicotyledons</taxon>
        <taxon>Gunneridae</taxon>
        <taxon>Pentapetalae</taxon>
        <taxon>asterids</taxon>
        <taxon>lamiids</taxon>
        <taxon>Gentianales</taxon>
        <taxon>Rubiaceae</taxon>
        <taxon>Ixoroideae</taxon>
        <taxon>Gardenieae complex</taxon>
        <taxon>Bertiereae - Coffeeae clade</taxon>
        <taxon>Coffeeae</taxon>
        <taxon>Coffea</taxon>
    </lineage>
</organism>
<keyword evidence="1" id="KW-0863">Zinc-finger</keyword>
<dbReference type="InterPro" id="IPR025836">
    <property type="entry name" value="Zn_knuckle_CX2CX4HX4C"/>
</dbReference>
<gene>
    <name evidence="4" type="primary">LOC140016896</name>
</gene>
<keyword evidence="1" id="KW-0862">Zinc</keyword>
<name>A0ABM4W5S1_COFAR</name>
<dbReference type="InterPro" id="IPR040256">
    <property type="entry name" value="At4g02000-like"/>
</dbReference>
<evidence type="ECO:0000259" key="2">
    <source>
        <dbReference type="PROSITE" id="PS50158"/>
    </source>
</evidence>
<dbReference type="PANTHER" id="PTHR31286">
    <property type="entry name" value="GLYCINE-RICH CELL WALL STRUCTURAL PROTEIN 1.8-LIKE"/>
    <property type="match status" value="1"/>
</dbReference>
<dbReference type="PANTHER" id="PTHR31286:SF178">
    <property type="entry name" value="DUF4283 DOMAIN-CONTAINING PROTEIN"/>
    <property type="match status" value="1"/>
</dbReference>